<accession>A0A9P0VW53</accession>
<evidence type="ECO:0000313" key="1">
    <source>
        <dbReference type="EMBL" id="CAH9051318.1"/>
    </source>
</evidence>
<organism evidence="1 2">
    <name type="scientific">Cuscuta europaea</name>
    <name type="common">European dodder</name>
    <dbReference type="NCBI Taxonomy" id="41803"/>
    <lineage>
        <taxon>Eukaryota</taxon>
        <taxon>Viridiplantae</taxon>
        <taxon>Streptophyta</taxon>
        <taxon>Embryophyta</taxon>
        <taxon>Tracheophyta</taxon>
        <taxon>Spermatophyta</taxon>
        <taxon>Magnoliopsida</taxon>
        <taxon>eudicotyledons</taxon>
        <taxon>Gunneridae</taxon>
        <taxon>Pentapetalae</taxon>
        <taxon>asterids</taxon>
        <taxon>lamiids</taxon>
        <taxon>Solanales</taxon>
        <taxon>Convolvulaceae</taxon>
        <taxon>Cuscuteae</taxon>
        <taxon>Cuscuta</taxon>
        <taxon>Cuscuta subgen. Cuscuta</taxon>
    </lineage>
</organism>
<dbReference type="Proteomes" id="UP001152484">
    <property type="component" value="Unassembled WGS sequence"/>
</dbReference>
<comment type="caution">
    <text evidence="1">The sequence shown here is derived from an EMBL/GenBank/DDBJ whole genome shotgun (WGS) entry which is preliminary data.</text>
</comment>
<dbReference type="AlphaFoldDB" id="A0A9P0VW53"/>
<reference evidence="1" key="1">
    <citation type="submission" date="2022-07" db="EMBL/GenBank/DDBJ databases">
        <authorList>
            <person name="Macas J."/>
            <person name="Novak P."/>
            <person name="Neumann P."/>
        </authorList>
    </citation>
    <scope>NUCLEOTIDE SEQUENCE</scope>
</reference>
<dbReference type="EMBL" id="CAMAPE010000001">
    <property type="protein sequence ID" value="CAH9051318.1"/>
    <property type="molecule type" value="Genomic_DNA"/>
</dbReference>
<protein>
    <submittedName>
        <fullName evidence="1">Uncharacterized protein</fullName>
    </submittedName>
</protein>
<sequence>MSLKGRGHGVDLGTSNLSLMRSIFFSFLGLEFPYDPLNRFPFFVFLSPRPHRTGASPIADVLRLTEDDCDKYEIRRSDATTNRFAAVHHQFTAAIVISPNLKP</sequence>
<dbReference type="OrthoDB" id="1695454at2759"/>
<evidence type="ECO:0000313" key="2">
    <source>
        <dbReference type="Proteomes" id="UP001152484"/>
    </source>
</evidence>
<gene>
    <name evidence="1" type="ORF">CEURO_LOCUS201</name>
</gene>
<keyword evidence="2" id="KW-1185">Reference proteome</keyword>
<name>A0A9P0VW53_CUSEU</name>
<proteinExistence type="predicted"/>